<dbReference type="Pfam" id="PF02879">
    <property type="entry name" value="PGM_PMM_II"/>
    <property type="match status" value="1"/>
</dbReference>
<keyword evidence="6" id="KW-0413">Isomerase</keyword>
<dbReference type="RefSeq" id="WP_378162825.1">
    <property type="nucleotide sequence ID" value="NZ_JBHSBU010000001.1"/>
</dbReference>
<dbReference type="InterPro" id="IPR005844">
    <property type="entry name" value="A-D-PHexomutase_a/b/a-I"/>
</dbReference>
<comment type="cofactor">
    <cofactor evidence="1">
        <name>Mg(2+)</name>
        <dbReference type="ChEBI" id="CHEBI:18420"/>
    </cofactor>
</comment>
<keyword evidence="4 7" id="KW-0479">Metal-binding</keyword>
<keyword evidence="3" id="KW-0597">Phosphoprotein</keyword>
<evidence type="ECO:0000259" key="9">
    <source>
        <dbReference type="Pfam" id="PF02878"/>
    </source>
</evidence>
<evidence type="ECO:0000256" key="5">
    <source>
        <dbReference type="ARBA" id="ARBA00022842"/>
    </source>
</evidence>
<organism evidence="12 13">
    <name type="scientific">Chitinimonas lacunae</name>
    <dbReference type="NCBI Taxonomy" id="1963018"/>
    <lineage>
        <taxon>Bacteria</taxon>
        <taxon>Pseudomonadati</taxon>
        <taxon>Pseudomonadota</taxon>
        <taxon>Betaproteobacteria</taxon>
        <taxon>Neisseriales</taxon>
        <taxon>Chitinibacteraceae</taxon>
        <taxon>Chitinimonas</taxon>
    </lineage>
</organism>
<feature type="domain" description="Alpha-D-phosphohexomutase C-terminal" evidence="8">
    <location>
        <begin position="375"/>
        <end position="445"/>
    </location>
</feature>
<keyword evidence="5 7" id="KW-0460">Magnesium</keyword>
<dbReference type="Pfam" id="PF02880">
    <property type="entry name" value="PGM_PMM_III"/>
    <property type="match status" value="1"/>
</dbReference>
<feature type="domain" description="Alpha-D-phosphohexomutase alpha/beta/alpha" evidence="11">
    <location>
        <begin position="255"/>
        <end position="354"/>
    </location>
</feature>
<dbReference type="InterPro" id="IPR005841">
    <property type="entry name" value="Alpha-D-phosphohexomutase_SF"/>
</dbReference>
<dbReference type="PANTHER" id="PTHR43771">
    <property type="entry name" value="PHOSPHOMANNOMUTASE"/>
    <property type="match status" value="1"/>
</dbReference>
<dbReference type="InterPro" id="IPR005845">
    <property type="entry name" value="A-D-PHexomutase_a/b/a-II"/>
</dbReference>
<evidence type="ECO:0000313" key="13">
    <source>
        <dbReference type="Proteomes" id="UP001595791"/>
    </source>
</evidence>
<sequence length="457" mass="49447">MSQISPAIFKAYDIRGVVGKTLTVEAMFRIGRAIASEALARKQPRVVLGRDGRLSSPLLAEALADGLRASGVAVIDLGLVATPLVWFAAHHLQTGSGVMLTGSHNPPDYNGVKIMLGGETLAGEAIQQLYARCRSGEFAERDGSYDTVDIREAYYQRIVGDLTLARRLSVVVDAGNGAAGMVAPQLYRRLGCRVRGLFCEVDGRFPNHHPDPAKPDNLRDLAQAVAMTDAELGLAFDGDGDRLGVIDREGNIVFPDRLLMLFAADALSRNPGGKVVFDVKSTRLLAPWIKEHKGKPIMARTGHSYMKAKIKDCGALVGGELSGHLFFAERWYGFDDGIYAGARLLEILSQVDDPTAVLNALPHTEATPELQLPIGEGEGPALIEKIRAAADFGPGAEISNIDGIRVDFGDGFGLVRASNTTPVLVLRFEGDDRAALERIQDRFRHLLRRTVSDELPF</sequence>
<evidence type="ECO:0000256" key="6">
    <source>
        <dbReference type="ARBA" id="ARBA00023235"/>
    </source>
</evidence>
<dbReference type="InterPro" id="IPR016055">
    <property type="entry name" value="A-D-PHexomutase_a/b/a-I/II/III"/>
</dbReference>
<dbReference type="Pfam" id="PF00408">
    <property type="entry name" value="PGM_PMM_IV"/>
    <property type="match status" value="1"/>
</dbReference>
<evidence type="ECO:0000256" key="4">
    <source>
        <dbReference type="ARBA" id="ARBA00022723"/>
    </source>
</evidence>
<protein>
    <submittedName>
        <fullName evidence="12">Phosphomannomutase/phosphoglucomutase</fullName>
    </submittedName>
</protein>
<dbReference type="InterPro" id="IPR036900">
    <property type="entry name" value="A-D-PHexomutase_C_sf"/>
</dbReference>
<dbReference type="EMBL" id="JBHSBU010000001">
    <property type="protein sequence ID" value="MFC4159257.1"/>
    <property type="molecule type" value="Genomic_DNA"/>
</dbReference>
<evidence type="ECO:0000313" key="12">
    <source>
        <dbReference type="EMBL" id="MFC4159257.1"/>
    </source>
</evidence>
<dbReference type="Gene3D" id="3.40.120.10">
    <property type="entry name" value="Alpha-D-Glucose-1,6-Bisphosphate, subunit A, domain 3"/>
    <property type="match status" value="3"/>
</dbReference>
<evidence type="ECO:0000259" key="11">
    <source>
        <dbReference type="Pfam" id="PF02880"/>
    </source>
</evidence>
<keyword evidence="13" id="KW-1185">Reference proteome</keyword>
<evidence type="ECO:0000259" key="10">
    <source>
        <dbReference type="Pfam" id="PF02879"/>
    </source>
</evidence>
<dbReference type="Gene3D" id="3.30.310.50">
    <property type="entry name" value="Alpha-D-phosphohexomutase, C-terminal domain"/>
    <property type="match status" value="1"/>
</dbReference>
<dbReference type="SUPFAM" id="SSF53738">
    <property type="entry name" value="Phosphoglucomutase, first 3 domains"/>
    <property type="match status" value="3"/>
</dbReference>
<dbReference type="PANTHER" id="PTHR43771:SF2">
    <property type="entry name" value="PHOSPHOMANNOMUTASE_PHOSPHOGLUCOMUTASE"/>
    <property type="match status" value="1"/>
</dbReference>
<comment type="similarity">
    <text evidence="2 7">Belongs to the phosphohexose mutase family.</text>
</comment>
<evidence type="ECO:0000256" key="3">
    <source>
        <dbReference type="ARBA" id="ARBA00022553"/>
    </source>
</evidence>
<dbReference type="CDD" id="cd03089">
    <property type="entry name" value="PMM_PGM"/>
    <property type="match status" value="1"/>
</dbReference>
<dbReference type="InterPro" id="IPR005846">
    <property type="entry name" value="A-D-PHexomutase_a/b/a-III"/>
</dbReference>
<gene>
    <name evidence="12" type="ORF">ACFOW7_07790</name>
</gene>
<dbReference type="InterPro" id="IPR005843">
    <property type="entry name" value="A-D-PHexomutase_C"/>
</dbReference>
<dbReference type="SUPFAM" id="SSF55957">
    <property type="entry name" value="Phosphoglucomutase, C-terminal domain"/>
    <property type="match status" value="1"/>
</dbReference>
<dbReference type="PROSITE" id="PS00710">
    <property type="entry name" value="PGM_PMM"/>
    <property type="match status" value="1"/>
</dbReference>
<dbReference type="Pfam" id="PF02878">
    <property type="entry name" value="PGM_PMM_I"/>
    <property type="match status" value="1"/>
</dbReference>
<accession>A0ABV8MM71</accession>
<dbReference type="InterPro" id="IPR016066">
    <property type="entry name" value="A-D-PHexomutase_CS"/>
</dbReference>
<dbReference type="Proteomes" id="UP001595791">
    <property type="component" value="Unassembled WGS sequence"/>
</dbReference>
<evidence type="ECO:0000256" key="2">
    <source>
        <dbReference type="ARBA" id="ARBA00010231"/>
    </source>
</evidence>
<evidence type="ECO:0000259" key="8">
    <source>
        <dbReference type="Pfam" id="PF00408"/>
    </source>
</evidence>
<comment type="caution">
    <text evidence="12">The sequence shown here is derived from an EMBL/GenBank/DDBJ whole genome shotgun (WGS) entry which is preliminary data.</text>
</comment>
<evidence type="ECO:0000256" key="7">
    <source>
        <dbReference type="RuleBase" id="RU004326"/>
    </source>
</evidence>
<feature type="domain" description="Alpha-D-phosphohexomutase alpha/beta/alpha" evidence="9">
    <location>
        <begin position="8"/>
        <end position="138"/>
    </location>
</feature>
<dbReference type="PRINTS" id="PR00509">
    <property type="entry name" value="PGMPMM"/>
</dbReference>
<proteinExistence type="inferred from homology"/>
<feature type="domain" description="Alpha-D-phosphohexomutase alpha/beta/alpha" evidence="10">
    <location>
        <begin position="154"/>
        <end position="250"/>
    </location>
</feature>
<evidence type="ECO:0000256" key="1">
    <source>
        <dbReference type="ARBA" id="ARBA00001946"/>
    </source>
</evidence>
<name>A0ABV8MM71_9NEIS</name>
<reference evidence="13" key="1">
    <citation type="journal article" date="2019" name="Int. J. Syst. Evol. Microbiol.">
        <title>The Global Catalogue of Microorganisms (GCM) 10K type strain sequencing project: providing services to taxonomists for standard genome sequencing and annotation.</title>
        <authorList>
            <consortium name="The Broad Institute Genomics Platform"/>
            <consortium name="The Broad Institute Genome Sequencing Center for Infectious Disease"/>
            <person name="Wu L."/>
            <person name="Ma J."/>
        </authorList>
    </citation>
    <scope>NUCLEOTIDE SEQUENCE [LARGE SCALE GENOMIC DNA]</scope>
    <source>
        <strain evidence="13">LMG 29894</strain>
    </source>
</reference>